<organism evidence="3 4">
    <name type="scientific">Shewanella electrodiphila</name>
    <dbReference type="NCBI Taxonomy" id="934143"/>
    <lineage>
        <taxon>Bacteria</taxon>
        <taxon>Pseudomonadati</taxon>
        <taxon>Pseudomonadota</taxon>
        <taxon>Gammaproteobacteria</taxon>
        <taxon>Alteromonadales</taxon>
        <taxon>Shewanellaceae</taxon>
        <taxon>Shewanella</taxon>
    </lineage>
</organism>
<name>A0ABT0KLL0_9GAMM</name>
<feature type="domain" description="DUF218" evidence="2">
    <location>
        <begin position="91"/>
        <end position="248"/>
    </location>
</feature>
<dbReference type="InterPro" id="IPR051599">
    <property type="entry name" value="Cell_Envelope_Assoc"/>
</dbReference>
<feature type="transmembrane region" description="Helical" evidence="1">
    <location>
        <begin position="14"/>
        <end position="33"/>
    </location>
</feature>
<feature type="transmembrane region" description="Helical" evidence="1">
    <location>
        <begin position="45"/>
        <end position="67"/>
    </location>
</feature>
<dbReference type="CDD" id="cd06259">
    <property type="entry name" value="YdcF-like"/>
    <property type="match status" value="1"/>
</dbReference>
<keyword evidence="4" id="KW-1185">Reference proteome</keyword>
<dbReference type="Pfam" id="PF02698">
    <property type="entry name" value="DUF218"/>
    <property type="match status" value="1"/>
</dbReference>
<dbReference type="Gene3D" id="3.40.50.620">
    <property type="entry name" value="HUPs"/>
    <property type="match status" value="1"/>
</dbReference>
<gene>
    <name evidence="3" type="ORF">L2737_02910</name>
</gene>
<dbReference type="Proteomes" id="UP001202134">
    <property type="component" value="Unassembled WGS sequence"/>
</dbReference>
<sequence>MKLMFWFKKGLSQFVMPVPFILICLLFALFIWRFQAKKFKSFGQLCLLVGISCLMLFSNSFISANLANSLESRYPVNELPLTQINHDACFVMVLGSGHRDNNAISAVQQLSATALSRLSEGIRQLSLSDKQCTLVVSGWSGGLTPTPHAIIMKQAAIELGVNEDSIVTFPDALDTIEEARSMKSIVGKKPFILVTSATHMPRSMMIFTANELSPVAAPTNFLSSPGYWWRFSAGNLLTSQRSIHEYIGILWIKVKGLVANV</sequence>
<keyword evidence="1" id="KW-0472">Membrane</keyword>
<dbReference type="PANTHER" id="PTHR30336:SF4">
    <property type="entry name" value="ENVELOPE BIOGENESIS FACTOR ELYC"/>
    <property type="match status" value="1"/>
</dbReference>
<accession>A0ABT0KLL0</accession>
<proteinExistence type="predicted"/>
<dbReference type="InterPro" id="IPR014729">
    <property type="entry name" value="Rossmann-like_a/b/a_fold"/>
</dbReference>
<keyword evidence="1" id="KW-1133">Transmembrane helix</keyword>
<evidence type="ECO:0000259" key="2">
    <source>
        <dbReference type="Pfam" id="PF02698"/>
    </source>
</evidence>
<evidence type="ECO:0000313" key="4">
    <source>
        <dbReference type="Proteomes" id="UP001202134"/>
    </source>
</evidence>
<evidence type="ECO:0000256" key="1">
    <source>
        <dbReference type="SAM" id="Phobius"/>
    </source>
</evidence>
<dbReference type="EMBL" id="JAKIKU010000001">
    <property type="protein sequence ID" value="MCL1044285.1"/>
    <property type="molecule type" value="Genomic_DNA"/>
</dbReference>
<dbReference type="PANTHER" id="PTHR30336">
    <property type="entry name" value="INNER MEMBRANE PROTEIN, PROBABLE PERMEASE"/>
    <property type="match status" value="1"/>
</dbReference>
<evidence type="ECO:0000313" key="3">
    <source>
        <dbReference type="EMBL" id="MCL1044285.1"/>
    </source>
</evidence>
<comment type="caution">
    <text evidence="3">The sequence shown here is derived from an EMBL/GenBank/DDBJ whole genome shotgun (WGS) entry which is preliminary data.</text>
</comment>
<keyword evidence="1" id="KW-0812">Transmembrane</keyword>
<dbReference type="InterPro" id="IPR003848">
    <property type="entry name" value="DUF218"/>
</dbReference>
<reference evidence="3 4" key="1">
    <citation type="submission" date="2022-01" db="EMBL/GenBank/DDBJ databases">
        <title>Whole genome-based taxonomy of the Shewanellaceae.</title>
        <authorList>
            <person name="Martin-Rodriguez A.J."/>
        </authorList>
    </citation>
    <scope>NUCLEOTIDE SEQUENCE [LARGE SCALE GENOMIC DNA]</scope>
    <source>
        <strain evidence="3 4">DSM 24955</strain>
    </source>
</reference>
<protein>
    <submittedName>
        <fullName evidence="3">YdcF family protein</fullName>
    </submittedName>
</protein>